<evidence type="ECO:0000256" key="3">
    <source>
        <dbReference type="ARBA" id="ARBA00023163"/>
    </source>
</evidence>
<dbReference type="RefSeq" id="WP_387896034.1">
    <property type="nucleotide sequence ID" value="NZ_JBIAPK010000004.1"/>
</dbReference>
<dbReference type="PANTHER" id="PTHR43214:SF24">
    <property type="entry name" value="TRANSCRIPTIONAL REGULATORY PROTEIN NARL-RELATED"/>
    <property type="match status" value="1"/>
</dbReference>
<comment type="caution">
    <text evidence="4">The sequence shown here is derived from an EMBL/GenBank/DDBJ whole genome shotgun (WGS) entry which is preliminary data.</text>
</comment>
<keyword evidence="5" id="KW-1185">Reference proteome</keyword>
<dbReference type="InterPro" id="IPR016032">
    <property type="entry name" value="Sig_transdc_resp-reg_C-effctor"/>
</dbReference>
<dbReference type="Gene3D" id="1.10.10.10">
    <property type="entry name" value="Winged helix-like DNA-binding domain superfamily/Winged helix DNA-binding domain"/>
    <property type="match status" value="1"/>
</dbReference>
<evidence type="ECO:0000313" key="5">
    <source>
        <dbReference type="Proteomes" id="UP001601976"/>
    </source>
</evidence>
<dbReference type="InterPro" id="IPR036388">
    <property type="entry name" value="WH-like_DNA-bd_sf"/>
</dbReference>
<accession>A0ABW6RGP8</accession>
<sequence>MTPSMTTSAPITPLKPTHQRVAQHLVDGLTTQDIATRTGLSPHTVRQYVRDIRVSVHCPPRCKPQVLVHFLLAAEQVAPPTTDRSAPELNAEQQLLLNAVAVHSTPRDIALAAKIAPADARSALDALLDETGAADVTQLIVLAHAWGLLGARASGTVESGAVQ</sequence>
<dbReference type="InterPro" id="IPR039420">
    <property type="entry name" value="WalR-like"/>
</dbReference>
<dbReference type="SUPFAM" id="SSF46894">
    <property type="entry name" value="C-terminal effector domain of the bipartite response regulators"/>
    <property type="match status" value="1"/>
</dbReference>
<dbReference type="EMBL" id="JBIAPK010000004">
    <property type="protein sequence ID" value="MFF3340392.1"/>
    <property type="molecule type" value="Genomic_DNA"/>
</dbReference>
<evidence type="ECO:0000313" key="4">
    <source>
        <dbReference type="EMBL" id="MFF3340392.1"/>
    </source>
</evidence>
<reference evidence="4 5" key="1">
    <citation type="submission" date="2024-10" db="EMBL/GenBank/DDBJ databases">
        <title>The Natural Products Discovery Center: Release of the First 8490 Sequenced Strains for Exploring Actinobacteria Biosynthetic Diversity.</title>
        <authorList>
            <person name="Kalkreuter E."/>
            <person name="Kautsar S.A."/>
            <person name="Yang D."/>
            <person name="Bader C.D."/>
            <person name="Teijaro C.N."/>
            <person name="Fluegel L."/>
            <person name="Davis C.M."/>
            <person name="Simpson J.R."/>
            <person name="Lauterbach L."/>
            <person name="Steele A.D."/>
            <person name="Gui C."/>
            <person name="Meng S."/>
            <person name="Li G."/>
            <person name="Viehrig K."/>
            <person name="Ye F."/>
            <person name="Su P."/>
            <person name="Kiefer A.F."/>
            <person name="Nichols A."/>
            <person name="Cepeda A.J."/>
            <person name="Yan W."/>
            <person name="Fan B."/>
            <person name="Jiang Y."/>
            <person name="Adhikari A."/>
            <person name="Zheng C.-J."/>
            <person name="Schuster L."/>
            <person name="Cowan T.M."/>
            <person name="Smanski M.J."/>
            <person name="Chevrette M.G."/>
            <person name="De Carvalho L.P.S."/>
            <person name="Shen B."/>
        </authorList>
    </citation>
    <scope>NUCLEOTIDE SEQUENCE [LARGE SCALE GENOMIC DNA]</scope>
    <source>
        <strain evidence="4 5">NPDC003029</strain>
    </source>
</reference>
<gene>
    <name evidence="4" type="ORF">ACFYWW_16900</name>
</gene>
<dbReference type="Proteomes" id="UP001601976">
    <property type="component" value="Unassembled WGS sequence"/>
</dbReference>
<evidence type="ECO:0000256" key="2">
    <source>
        <dbReference type="ARBA" id="ARBA00023125"/>
    </source>
</evidence>
<proteinExistence type="predicted"/>
<evidence type="ECO:0000256" key="1">
    <source>
        <dbReference type="ARBA" id="ARBA00023015"/>
    </source>
</evidence>
<dbReference type="GO" id="GO:0003677">
    <property type="term" value="F:DNA binding"/>
    <property type="evidence" value="ECO:0007669"/>
    <property type="project" value="UniProtKB-KW"/>
</dbReference>
<name>A0ABW6RGP8_9ACTN</name>
<keyword evidence="3" id="KW-0804">Transcription</keyword>
<organism evidence="4 5">
    <name type="scientific">Streptomyces flavidovirens</name>
    <dbReference type="NCBI Taxonomy" id="67298"/>
    <lineage>
        <taxon>Bacteria</taxon>
        <taxon>Bacillati</taxon>
        <taxon>Actinomycetota</taxon>
        <taxon>Actinomycetes</taxon>
        <taxon>Kitasatosporales</taxon>
        <taxon>Streptomycetaceae</taxon>
        <taxon>Streptomyces</taxon>
    </lineage>
</organism>
<keyword evidence="1" id="KW-0805">Transcription regulation</keyword>
<protein>
    <submittedName>
        <fullName evidence="4">DNA-binding protein</fullName>
    </submittedName>
</protein>
<dbReference type="PANTHER" id="PTHR43214">
    <property type="entry name" value="TWO-COMPONENT RESPONSE REGULATOR"/>
    <property type="match status" value="1"/>
</dbReference>
<keyword evidence="2 4" id="KW-0238">DNA-binding</keyword>